<keyword evidence="3" id="KW-1185">Reference proteome</keyword>
<keyword evidence="1" id="KW-0732">Signal</keyword>
<name>A0AAU9FZX8_DROMD</name>
<dbReference type="EMBL" id="AP029266">
    <property type="protein sequence ID" value="BFG01131.1"/>
    <property type="molecule type" value="Genomic_DNA"/>
</dbReference>
<evidence type="ECO:0000256" key="1">
    <source>
        <dbReference type="SAM" id="SignalP"/>
    </source>
</evidence>
<dbReference type="AlphaFoldDB" id="A0AAU9FZX8"/>
<dbReference type="Proteomes" id="UP001500889">
    <property type="component" value="Chromosome A"/>
</dbReference>
<organism evidence="2 3">
    <name type="scientific">Drosophila madeirensis</name>
    <name type="common">Fruit fly</name>
    <dbReference type="NCBI Taxonomy" id="30013"/>
    <lineage>
        <taxon>Eukaryota</taxon>
        <taxon>Metazoa</taxon>
        <taxon>Ecdysozoa</taxon>
        <taxon>Arthropoda</taxon>
        <taxon>Hexapoda</taxon>
        <taxon>Insecta</taxon>
        <taxon>Pterygota</taxon>
        <taxon>Neoptera</taxon>
        <taxon>Endopterygota</taxon>
        <taxon>Diptera</taxon>
        <taxon>Brachycera</taxon>
        <taxon>Muscomorpha</taxon>
        <taxon>Ephydroidea</taxon>
        <taxon>Drosophilidae</taxon>
        <taxon>Drosophila</taxon>
        <taxon>Sophophora</taxon>
    </lineage>
</organism>
<sequence length="124" mass="13555">MRWQLPILLLGLALGTAHAHRLRRQIVAPTWLRDPVRLPALQASKVVVTPQNLRETAAIRATIQKAVAEDTYVVAARPPPELLTSLGSGSMWPMMSLAPATLPQPWNPTLPHLGIFNLWSAMGG</sequence>
<evidence type="ECO:0000313" key="3">
    <source>
        <dbReference type="Proteomes" id="UP001500889"/>
    </source>
</evidence>
<accession>A0AAU9FZX8</accession>
<protein>
    <submittedName>
        <fullName evidence="2">Uncharacterized protein</fullName>
    </submittedName>
</protein>
<feature type="signal peptide" evidence="1">
    <location>
        <begin position="1"/>
        <end position="19"/>
    </location>
</feature>
<reference evidence="2 3" key="1">
    <citation type="submission" date="2024-02" db="EMBL/GenBank/DDBJ databases">
        <title>A chromosome-level genome assembly of Drosophila madeirensis, a fruit fly species endemic to Madeira island.</title>
        <authorList>
            <person name="Tomihara K."/>
            <person name="Llopart A."/>
            <person name="Yamamoto D."/>
        </authorList>
    </citation>
    <scope>NUCLEOTIDE SEQUENCE [LARGE SCALE GENOMIC DNA]</scope>
    <source>
        <strain evidence="2 3">RF1</strain>
    </source>
</reference>
<evidence type="ECO:0000313" key="2">
    <source>
        <dbReference type="EMBL" id="BFG01131.1"/>
    </source>
</evidence>
<feature type="chain" id="PRO_5043504894" evidence="1">
    <location>
        <begin position="20"/>
        <end position="124"/>
    </location>
</feature>
<gene>
    <name evidence="2" type="ORF">DMAD_00960</name>
</gene>
<proteinExistence type="predicted"/>